<dbReference type="AlphaFoldDB" id="A0AA39ICB8"/>
<keyword evidence="1" id="KW-0812">Transmembrane</keyword>
<evidence type="ECO:0000256" key="1">
    <source>
        <dbReference type="SAM" id="Phobius"/>
    </source>
</evidence>
<evidence type="ECO:0000313" key="4">
    <source>
        <dbReference type="Proteomes" id="UP001175271"/>
    </source>
</evidence>
<dbReference type="Proteomes" id="UP001175271">
    <property type="component" value="Unassembled WGS sequence"/>
</dbReference>
<reference evidence="3" key="1">
    <citation type="submission" date="2023-06" db="EMBL/GenBank/DDBJ databases">
        <title>Genomic analysis of the entomopathogenic nematode Steinernema hermaphroditum.</title>
        <authorList>
            <person name="Schwarz E.M."/>
            <person name="Heppert J.K."/>
            <person name="Baniya A."/>
            <person name="Schwartz H.T."/>
            <person name="Tan C.-H."/>
            <person name="Antoshechkin I."/>
            <person name="Sternberg P.W."/>
            <person name="Goodrich-Blair H."/>
            <person name="Dillman A.R."/>
        </authorList>
    </citation>
    <scope>NUCLEOTIDE SEQUENCE</scope>
    <source>
        <strain evidence="3">PS9179</strain>
        <tissue evidence="3">Whole animal</tissue>
    </source>
</reference>
<evidence type="ECO:0000313" key="3">
    <source>
        <dbReference type="EMBL" id="KAK0420956.1"/>
    </source>
</evidence>
<feature type="transmembrane region" description="Helical" evidence="1">
    <location>
        <begin position="80"/>
        <end position="100"/>
    </location>
</feature>
<protein>
    <recommendedName>
        <fullName evidence="2">ABCA1-4-like C-terminal R2 regulatory domain-containing protein</fullName>
    </recommendedName>
</protein>
<keyword evidence="1" id="KW-0472">Membrane</keyword>
<proteinExistence type="predicted"/>
<dbReference type="GO" id="GO:0140359">
    <property type="term" value="F:ABC-type transporter activity"/>
    <property type="evidence" value="ECO:0007669"/>
    <property type="project" value="InterPro"/>
</dbReference>
<accession>A0AA39ICB8</accession>
<dbReference type="GO" id="GO:0005319">
    <property type="term" value="F:lipid transporter activity"/>
    <property type="evidence" value="ECO:0007669"/>
    <property type="project" value="TreeGrafter"/>
</dbReference>
<dbReference type="GO" id="GO:0016020">
    <property type="term" value="C:membrane"/>
    <property type="evidence" value="ECO:0007669"/>
    <property type="project" value="InterPro"/>
</dbReference>
<feature type="domain" description="ABCA1-4-like C-terminal R2 regulatory" evidence="2">
    <location>
        <begin position="93"/>
        <end position="167"/>
    </location>
</feature>
<dbReference type="InterPro" id="IPR056264">
    <property type="entry name" value="R2_ABCA1-4-like"/>
</dbReference>
<name>A0AA39ICB8_9BILA</name>
<keyword evidence="1" id="KW-1133">Transmembrane helix</keyword>
<dbReference type="PANTHER" id="PTHR19229:SF250">
    <property type="entry name" value="ABC TRANSPORTER DOMAIN-CONTAINING PROTEIN-RELATED"/>
    <property type="match status" value="1"/>
</dbReference>
<sequence length="186" mass="20965">MLSVASPSLNVSEQLADSPFTVEWVLSHLLEADNKFTTLTEGAKVKNVTAVDISDGKGFTSKVYKVAIEFDDIKSLRNSMFVFMFVFICVRYGAGYTLLVRLQDVDASEKVKSEILRRFPGSMLKEEHVLQLNFELRKTDSVTWSTLFAQMEQIVEPLRIADYSLSQTTLEQVFLEFSRDAGAVSD</sequence>
<dbReference type="PANTHER" id="PTHR19229">
    <property type="entry name" value="ATP-BINDING CASSETTE TRANSPORTER SUBFAMILY A ABCA"/>
    <property type="match status" value="1"/>
</dbReference>
<comment type="caution">
    <text evidence="3">The sequence shown here is derived from an EMBL/GenBank/DDBJ whole genome shotgun (WGS) entry which is preliminary data.</text>
</comment>
<organism evidence="3 4">
    <name type="scientific">Steinernema hermaphroditum</name>
    <dbReference type="NCBI Taxonomy" id="289476"/>
    <lineage>
        <taxon>Eukaryota</taxon>
        <taxon>Metazoa</taxon>
        <taxon>Ecdysozoa</taxon>
        <taxon>Nematoda</taxon>
        <taxon>Chromadorea</taxon>
        <taxon>Rhabditida</taxon>
        <taxon>Tylenchina</taxon>
        <taxon>Panagrolaimomorpha</taxon>
        <taxon>Strongyloidoidea</taxon>
        <taxon>Steinernematidae</taxon>
        <taxon>Steinernema</taxon>
    </lineage>
</organism>
<dbReference type="InterPro" id="IPR026082">
    <property type="entry name" value="ABCA"/>
</dbReference>
<dbReference type="Pfam" id="PF23321">
    <property type="entry name" value="R1_ABCA1"/>
    <property type="match status" value="1"/>
</dbReference>
<evidence type="ECO:0000259" key="2">
    <source>
        <dbReference type="Pfam" id="PF23321"/>
    </source>
</evidence>
<dbReference type="EMBL" id="JAUCMV010000002">
    <property type="protein sequence ID" value="KAK0420956.1"/>
    <property type="molecule type" value="Genomic_DNA"/>
</dbReference>
<keyword evidence="4" id="KW-1185">Reference proteome</keyword>
<gene>
    <name evidence="3" type="ORF">QR680_014990</name>
</gene>